<feature type="domain" description="Zn(2)-C6 fungal-type" evidence="3">
    <location>
        <begin position="51"/>
        <end position="81"/>
    </location>
</feature>
<dbReference type="PROSITE" id="PS00463">
    <property type="entry name" value="ZN2_CY6_FUNGAL_1"/>
    <property type="match status" value="1"/>
</dbReference>
<dbReference type="OrthoDB" id="10261408at2759"/>
<evidence type="ECO:0000256" key="2">
    <source>
        <dbReference type="SAM" id="Coils"/>
    </source>
</evidence>
<dbReference type="GO" id="GO:0000981">
    <property type="term" value="F:DNA-binding transcription factor activity, RNA polymerase II-specific"/>
    <property type="evidence" value="ECO:0007669"/>
    <property type="project" value="InterPro"/>
</dbReference>
<dbReference type="GO" id="GO:0008270">
    <property type="term" value="F:zinc ion binding"/>
    <property type="evidence" value="ECO:0007669"/>
    <property type="project" value="InterPro"/>
</dbReference>
<dbReference type="PROSITE" id="PS50048">
    <property type="entry name" value="ZN2_CY6_FUNGAL_2"/>
    <property type="match status" value="1"/>
</dbReference>
<dbReference type="PANTHER" id="PTHR47256:SF1">
    <property type="entry name" value="ZN(II)2CYS6 TRANSCRIPTION FACTOR (EUROFUNG)"/>
    <property type="match status" value="1"/>
</dbReference>
<name>A0A9P4M856_9PEZI</name>
<dbReference type="Gene3D" id="4.10.240.10">
    <property type="entry name" value="Zn(2)-C6 fungal-type DNA-binding domain"/>
    <property type="match status" value="1"/>
</dbReference>
<keyword evidence="5" id="KW-1185">Reference proteome</keyword>
<proteinExistence type="predicted"/>
<gene>
    <name evidence="4" type="ORF">NA57DRAFT_58388</name>
</gene>
<evidence type="ECO:0000313" key="5">
    <source>
        <dbReference type="Proteomes" id="UP000799772"/>
    </source>
</evidence>
<evidence type="ECO:0000313" key="4">
    <source>
        <dbReference type="EMBL" id="KAF2096474.1"/>
    </source>
</evidence>
<dbReference type="InterPro" id="IPR001138">
    <property type="entry name" value="Zn2Cys6_DnaBD"/>
</dbReference>
<dbReference type="Proteomes" id="UP000799772">
    <property type="component" value="Unassembled WGS sequence"/>
</dbReference>
<accession>A0A9P4M856</accession>
<dbReference type="EMBL" id="ML978129">
    <property type="protein sequence ID" value="KAF2096474.1"/>
    <property type="molecule type" value="Genomic_DNA"/>
</dbReference>
<evidence type="ECO:0000259" key="3">
    <source>
        <dbReference type="PROSITE" id="PS50048"/>
    </source>
</evidence>
<dbReference type="PANTHER" id="PTHR47256">
    <property type="entry name" value="ZN(II)2CYS6 TRANSCRIPTION FACTOR (EUROFUNG)-RELATED"/>
    <property type="match status" value="1"/>
</dbReference>
<dbReference type="Pfam" id="PF00172">
    <property type="entry name" value="Zn_clus"/>
    <property type="match status" value="1"/>
</dbReference>
<dbReference type="SUPFAM" id="SSF57701">
    <property type="entry name" value="Zn2/Cys6 DNA-binding domain"/>
    <property type="match status" value="1"/>
</dbReference>
<dbReference type="InterPro" id="IPR036864">
    <property type="entry name" value="Zn2-C6_fun-type_DNA-bd_sf"/>
</dbReference>
<sequence length="204" mass="22594">MSVFSRTRISQKSELMANNYRPLLCRAAGTPSLNTTEERSGKKQRIQTKNACETCRRRKCGCDGSRPKCSGCNTRGAECVYLTQNENETRIMALKRERDELQRTLSSQMAIINYLQNAPEAEALEALRLLRTTIDSPGLTNFSLNNKADAYSALPQLGDPQGMFPETPLECELSLLHPIAYPVLLPTQLPPEFLALVNADDAGG</sequence>
<evidence type="ECO:0000256" key="1">
    <source>
        <dbReference type="ARBA" id="ARBA00023242"/>
    </source>
</evidence>
<feature type="coiled-coil region" evidence="2">
    <location>
        <begin position="84"/>
        <end position="111"/>
    </location>
</feature>
<keyword evidence="1" id="KW-0539">Nucleus</keyword>
<dbReference type="CDD" id="cd00067">
    <property type="entry name" value="GAL4"/>
    <property type="match status" value="1"/>
</dbReference>
<keyword evidence="2" id="KW-0175">Coiled coil</keyword>
<comment type="caution">
    <text evidence="4">The sequence shown here is derived from an EMBL/GenBank/DDBJ whole genome shotgun (WGS) entry which is preliminary data.</text>
</comment>
<organism evidence="4 5">
    <name type="scientific">Rhizodiscina lignyota</name>
    <dbReference type="NCBI Taxonomy" id="1504668"/>
    <lineage>
        <taxon>Eukaryota</taxon>
        <taxon>Fungi</taxon>
        <taxon>Dikarya</taxon>
        <taxon>Ascomycota</taxon>
        <taxon>Pezizomycotina</taxon>
        <taxon>Dothideomycetes</taxon>
        <taxon>Pleosporomycetidae</taxon>
        <taxon>Aulographales</taxon>
        <taxon>Rhizodiscinaceae</taxon>
        <taxon>Rhizodiscina</taxon>
    </lineage>
</organism>
<reference evidence="4" key="1">
    <citation type="journal article" date="2020" name="Stud. Mycol.">
        <title>101 Dothideomycetes genomes: a test case for predicting lifestyles and emergence of pathogens.</title>
        <authorList>
            <person name="Haridas S."/>
            <person name="Albert R."/>
            <person name="Binder M."/>
            <person name="Bloem J."/>
            <person name="Labutti K."/>
            <person name="Salamov A."/>
            <person name="Andreopoulos B."/>
            <person name="Baker S."/>
            <person name="Barry K."/>
            <person name="Bills G."/>
            <person name="Bluhm B."/>
            <person name="Cannon C."/>
            <person name="Castanera R."/>
            <person name="Culley D."/>
            <person name="Daum C."/>
            <person name="Ezra D."/>
            <person name="Gonzalez J."/>
            <person name="Henrissat B."/>
            <person name="Kuo A."/>
            <person name="Liang C."/>
            <person name="Lipzen A."/>
            <person name="Lutzoni F."/>
            <person name="Magnuson J."/>
            <person name="Mondo S."/>
            <person name="Nolan M."/>
            <person name="Ohm R."/>
            <person name="Pangilinan J."/>
            <person name="Park H.-J."/>
            <person name="Ramirez L."/>
            <person name="Alfaro M."/>
            <person name="Sun H."/>
            <person name="Tritt A."/>
            <person name="Yoshinaga Y."/>
            <person name="Zwiers L.-H."/>
            <person name="Turgeon B."/>
            <person name="Goodwin S."/>
            <person name="Spatafora J."/>
            <person name="Crous P."/>
            <person name="Grigoriev I."/>
        </authorList>
    </citation>
    <scope>NUCLEOTIDE SEQUENCE</scope>
    <source>
        <strain evidence="4">CBS 133067</strain>
    </source>
</reference>
<dbReference type="SMART" id="SM00066">
    <property type="entry name" value="GAL4"/>
    <property type="match status" value="1"/>
</dbReference>
<protein>
    <recommendedName>
        <fullName evidence="3">Zn(2)-C6 fungal-type domain-containing protein</fullName>
    </recommendedName>
</protein>
<dbReference type="InterPro" id="IPR053187">
    <property type="entry name" value="Notoamide_regulator"/>
</dbReference>
<dbReference type="AlphaFoldDB" id="A0A9P4M856"/>